<dbReference type="VEuPathDB" id="FungiDB:Z517_02955"/>
<feature type="compositionally biased region" description="Low complexity" evidence="10">
    <location>
        <begin position="113"/>
        <end position="123"/>
    </location>
</feature>
<dbReference type="STRING" id="1442368.A0A0D2HGX6"/>
<dbReference type="HOGENOM" id="CLU_082461_0_0_1"/>
<dbReference type="OrthoDB" id="3065412at2759"/>
<keyword evidence="5" id="KW-0336">GPI-anchor</keyword>
<evidence type="ECO:0000256" key="3">
    <source>
        <dbReference type="ARBA" id="ARBA00010031"/>
    </source>
</evidence>
<dbReference type="GeneID" id="25302445"/>
<proteinExistence type="inferred from homology"/>
<evidence type="ECO:0000256" key="8">
    <source>
        <dbReference type="ARBA" id="ARBA00023288"/>
    </source>
</evidence>
<dbReference type="InterPro" id="IPR008427">
    <property type="entry name" value="Extracellular_membr_CFEM_dom"/>
</dbReference>
<evidence type="ECO:0000256" key="4">
    <source>
        <dbReference type="ARBA" id="ARBA00022525"/>
    </source>
</evidence>
<evidence type="ECO:0000256" key="9">
    <source>
        <dbReference type="PROSITE-ProRule" id="PRU01356"/>
    </source>
</evidence>
<feature type="disulfide bond" evidence="9">
    <location>
        <begin position="35"/>
        <end position="75"/>
    </location>
</feature>
<evidence type="ECO:0000256" key="2">
    <source>
        <dbReference type="ARBA" id="ARBA00004613"/>
    </source>
</evidence>
<dbReference type="Pfam" id="PF05730">
    <property type="entry name" value="CFEM"/>
    <property type="match status" value="1"/>
</dbReference>
<feature type="domain" description="CFEM" evidence="12">
    <location>
        <begin position="7"/>
        <end position="118"/>
    </location>
</feature>
<feature type="binding site" description="axial binding residue" evidence="9">
    <location>
        <position position="53"/>
    </location>
    <ligand>
        <name>heme</name>
        <dbReference type="ChEBI" id="CHEBI:30413"/>
    </ligand>
    <ligandPart>
        <name>Fe</name>
        <dbReference type="ChEBI" id="CHEBI:18248"/>
    </ligandPart>
</feature>
<feature type="chain" id="PRO_5002243697" description="CFEM domain-containing protein" evidence="11">
    <location>
        <begin position="21"/>
        <end position="233"/>
    </location>
</feature>
<evidence type="ECO:0000256" key="7">
    <source>
        <dbReference type="ARBA" id="ARBA00023157"/>
    </source>
</evidence>
<evidence type="ECO:0000256" key="5">
    <source>
        <dbReference type="ARBA" id="ARBA00022622"/>
    </source>
</evidence>
<feature type="region of interest" description="Disordered" evidence="10">
    <location>
        <begin position="100"/>
        <end position="176"/>
    </location>
</feature>
<comment type="similarity">
    <text evidence="3">Belongs to the RBT5 family.</text>
</comment>
<feature type="disulfide bond" evidence="9">
    <location>
        <begin position="49"/>
        <end position="56"/>
    </location>
</feature>
<dbReference type="PROSITE" id="PS52012">
    <property type="entry name" value="CFEM"/>
    <property type="match status" value="1"/>
</dbReference>
<gene>
    <name evidence="13" type="ORF">Z517_02955</name>
</gene>
<feature type="signal peptide" evidence="11">
    <location>
        <begin position="1"/>
        <end position="20"/>
    </location>
</feature>
<keyword evidence="5" id="KW-0472">Membrane</keyword>
<evidence type="ECO:0000256" key="6">
    <source>
        <dbReference type="ARBA" id="ARBA00022729"/>
    </source>
</evidence>
<dbReference type="SMART" id="SM00747">
    <property type="entry name" value="CFEM"/>
    <property type="match status" value="1"/>
</dbReference>
<protein>
    <recommendedName>
        <fullName evidence="12">CFEM domain-containing protein</fullName>
    </recommendedName>
</protein>
<sequence>MHRAIFKLPLLLSAVALARPQTPADTSALSGLPACAQDAANAALASSGCPVNDQNCICSSAPFISAITTAVTQTCSPADVQAALVFGQTFCGAALGGGSSSSSSAPTTGAEDTASATPTASPTDGDASNGVSTTTVPGTLTSVTSVADATDSMSTSTASVTDTPTSGAMGSGSDGMVTTTQCTTTTTMMTTVASKPTGPYNATYTGGVGAAMKSAAPGMIAAVVGVAGAIALL</sequence>
<evidence type="ECO:0000313" key="14">
    <source>
        <dbReference type="Proteomes" id="UP000053029"/>
    </source>
</evidence>
<evidence type="ECO:0000256" key="10">
    <source>
        <dbReference type="SAM" id="MobiDB-lite"/>
    </source>
</evidence>
<evidence type="ECO:0000313" key="13">
    <source>
        <dbReference type="EMBL" id="KIW83709.1"/>
    </source>
</evidence>
<dbReference type="RefSeq" id="XP_013287517.1">
    <property type="nucleotide sequence ID" value="XM_013432063.1"/>
</dbReference>
<keyword evidence="5" id="KW-0325">Glycoprotein</keyword>
<name>A0A0D2HGX6_9EURO</name>
<dbReference type="AlphaFoldDB" id="A0A0D2HGX6"/>
<dbReference type="EMBL" id="KN846970">
    <property type="protein sequence ID" value="KIW83709.1"/>
    <property type="molecule type" value="Genomic_DNA"/>
</dbReference>
<organism evidence="13 14">
    <name type="scientific">Fonsecaea pedrosoi CBS 271.37</name>
    <dbReference type="NCBI Taxonomy" id="1442368"/>
    <lineage>
        <taxon>Eukaryota</taxon>
        <taxon>Fungi</taxon>
        <taxon>Dikarya</taxon>
        <taxon>Ascomycota</taxon>
        <taxon>Pezizomycotina</taxon>
        <taxon>Eurotiomycetes</taxon>
        <taxon>Chaetothyriomycetidae</taxon>
        <taxon>Chaetothyriales</taxon>
        <taxon>Herpotrichiellaceae</taxon>
        <taxon>Fonsecaea</taxon>
    </lineage>
</organism>
<dbReference type="Proteomes" id="UP000053029">
    <property type="component" value="Unassembled WGS sequence"/>
</dbReference>
<accession>A0A0D2HGX6</accession>
<feature type="disulfide bond" evidence="9">
    <location>
        <begin position="58"/>
        <end position="91"/>
    </location>
</feature>
<keyword evidence="9" id="KW-0408">Iron</keyword>
<evidence type="ECO:0000256" key="11">
    <source>
        <dbReference type="SAM" id="SignalP"/>
    </source>
</evidence>
<keyword evidence="4" id="KW-0964">Secreted</keyword>
<feature type="compositionally biased region" description="Low complexity" evidence="10">
    <location>
        <begin position="131"/>
        <end position="163"/>
    </location>
</feature>
<keyword evidence="9" id="KW-0479">Metal-binding</keyword>
<dbReference type="GO" id="GO:0005576">
    <property type="term" value="C:extracellular region"/>
    <property type="evidence" value="ECO:0007669"/>
    <property type="project" value="UniProtKB-SubCell"/>
</dbReference>
<keyword evidence="8" id="KW-0449">Lipoprotein</keyword>
<comment type="caution">
    <text evidence="9">Lacks conserved residue(s) required for the propagation of feature annotation.</text>
</comment>
<dbReference type="GO" id="GO:0098552">
    <property type="term" value="C:side of membrane"/>
    <property type="evidence" value="ECO:0007669"/>
    <property type="project" value="UniProtKB-KW"/>
</dbReference>
<keyword evidence="14" id="KW-1185">Reference proteome</keyword>
<keyword evidence="6 11" id="KW-0732">Signal</keyword>
<evidence type="ECO:0000256" key="1">
    <source>
        <dbReference type="ARBA" id="ARBA00004589"/>
    </source>
</evidence>
<reference evidence="13 14" key="1">
    <citation type="submission" date="2015-01" db="EMBL/GenBank/DDBJ databases">
        <title>The Genome Sequence of Fonsecaea pedrosoi CBS 271.37.</title>
        <authorList>
            <consortium name="The Broad Institute Genomics Platform"/>
            <person name="Cuomo C."/>
            <person name="de Hoog S."/>
            <person name="Gorbushina A."/>
            <person name="Stielow B."/>
            <person name="Teixiera M."/>
            <person name="Abouelleil A."/>
            <person name="Chapman S.B."/>
            <person name="Priest M."/>
            <person name="Young S.K."/>
            <person name="Wortman J."/>
            <person name="Nusbaum C."/>
            <person name="Birren B."/>
        </authorList>
    </citation>
    <scope>NUCLEOTIDE SEQUENCE [LARGE SCALE GENOMIC DNA]</scope>
    <source>
        <strain evidence="13 14">CBS 271.37</strain>
    </source>
</reference>
<evidence type="ECO:0000259" key="12">
    <source>
        <dbReference type="PROSITE" id="PS52012"/>
    </source>
</evidence>
<dbReference type="GO" id="GO:0046872">
    <property type="term" value="F:metal ion binding"/>
    <property type="evidence" value="ECO:0007669"/>
    <property type="project" value="UniProtKB-UniRule"/>
</dbReference>
<keyword evidence="9" id="KW-0349">Heme</keyword>
<comment type="subcellular location">
    <subcellularLocation>
        <location evidence="1">Membrane</location>
        <topology evidence="1">Lipid-anchor</topology>
        <topology evidence="1">GPI-anchor</topology>
    </subcellularLocation>
    <subcellularLocation>
        <location evidence="2">Secreted</location>
    </subcellularLocation>
</comment>
<keyword evidence="7 9" id="KW-1015">Disulfide bond</keyword>